<evidence type="ECO:0000256" key="2">
    <source>
        <dbReference type="SAM" id="MobiDB-lite"/>
    </source>
</evidence>
<reference evidence="3" key="1">
    <citation type="submission" date="2021-10" db="EMBL/GenBank/DDBJ databases">
        <title>Tropical sea cucumber genome reveals ecological adaptation and Cuvierian tubules defense mechanism.</title>
        <authorList>
            <person name="Chen T."/>
        </authorList>
    </citation>
    <scope>NUCLEOTIDE SEQUENCE</scope>
    <source>
        <strain evidence="3">Nanhai2018</strain>
        <tissue evidence="3">Muscle</tissue>
    </source>
</reference>
<feature type="compositionally biased region" description="Polar residues" evidence="2">
    <location>
        <begin position="172"/>
        <end position="191"/>
    </location>
</feature>
<keyword evidence="4" id="KW-1185">Reference proteome</keyword>
<proteinExistence type="predicted"/>
<dbReference type="OrthoDB" id="10494444at2759"/>
<keyword evidence="1" id="KW-0175">Coiled coil</keyword>
<evidence type="ECO:0000313" key="4">
    <source>
        <dbReference type="Proteomes" id="UP001152320"/>
    </source>
</evidence>
<feature type="coiled-coil region" evidence="1">
    <location>
        <begin position="549"/>
        <end position="608"/>
    </location>
</feature>
<feature type="compositionally biased region" description="Basic residues" evidence="2">
    <location>
        <begin position="316"/>
        <end position="325"/>
    </location>
</feature>
<feature type="compositionally biased region" description="Basic and acidic residues" evidence="2">
    <location>
        <begin position="192"/>
        <end position="220"/>
    </location>
</feature>
<gene>
    <name evidence="3" type="ORF">HOLleu_29232</name>
</gene>
<feature type="region of interest" description="Disordered" evidence="2">
    <location>
        <begin position="929"/>
        <end position="963"/>
    </location>
</feature>
<evidence type="ECO:0000256" key="1">
    <source>
        <dbReference type="SAM" id="Coils"/>
    </source>
</evidence>
<accession>A0A9Q1GZC2</accession>
<feature type="region of interest" description="Disordered" evidence="2">
    <location>
        <begin position="293"/>
        <end position="341"/>
    </location>
</feature>
<feature type="compositionally biased region" description="Low complexity" evidence="2">
    <location>
        <begin position="116"/>
        <end position="145"/>
    </location>
</feature>
<dbReference type="Proteomes" id="UP001152320">
    <property type="component" value="Chromosome 14"/>
</dbReference>
<feature type="region of interest" description="Disordered" evidence="2">
    <location>
        <begin position="446"/>
        <end position="466"/>
    </location>
</feature>
<name>A0A9Q1GZC2_HOLLE</name>
<organism evidence="3 4">
    <name type="scientific">Holothuria leucospilota</name>
    <name type="common">Black long sea cucumber</name>
    <name type="synonym">Mertensiothuria leucospilota</name>
    <dbReference type="NCBI Taxonomy" id="206669"/>
    <lineage>
        <taxon>Eukaryota</taxon>
        <taxon>Metazoa</taxon>
        <taxon>Echinodermata</taxon>
        <taxon>Eleutherozoa</taxon>
        <taxon>Echinozoa</taxon>
        <taxon>Holothuroidea</taxon>
        <taxon>Aspidochirotacea</taxon>
        <taxon>Aspidochirotida</taxon>
        <taxon>Holothuriidae</taxon>
        <taxon>Holothuria</taxon>
    </lineage>
</organism>
<protein>
    <submittedName>
        <fullName evidence="3">Uncharacterized protein</fullName>
    </submittedName>
</protein>
<feature type="region of interest" description="Disordered" evidence="2">
    <location>
        <begin position="108"/>
        <end position="227"/>
    </location>
</feature>
<dbReference type="AlphaFoldDB" id="A0A9Q1GZC2"/>
<evidence type="ECO:0000313" key="3">
    <source>
        <dbReference type="EMBL" id="KAJ8029757.1"/>
    </source>
</evidence>
<comment type="caution">
    <text evidence="3">The sequence shown here is derived from an EMBL/GenBank/DDBJ whole genome shotgun (WGS) entry which is preliminary data.</text>
</comment>
<sequence length="963" mass="106750">MSSSSSGSLSLTSPGSTGTAQCMVVVKQESNQVEPQLGLDGRYSRDCIRRQICVVVRNLEAVVSELNSVMNELQGVLEQIDRVTGCLDSRIASHSFYFQHSTDEETRIPGKRHFVSSRSSLSSDLSKKSSSSTTSSSTSTDLSSLWKLPRKASSRSSSGKRSNRSHRKSREVSSNTPSQETRTHKTYSNNKGNERQKRLSVKIEHVQNQDDVKETDKVAEDSSSVRLRNKKKNHKRAFFHGICCVRTHSMYSADSDPRRSCMSEDNTWVLRSGNGVESPMYPGNLLAVPIQKKTSQRTEMARSFSDGNISSCSSNKRSRRSHHSKASVNAPNGQVPHFKQEPAKINGIVSLSDNSLRTNSSNDFFRRTSDPNSLLMRLESDKSTPLMTYLKSPVSSARMHRNSEAFEESNDVQGYNARKYSYPGSVPRKLLVTNGIYQYESETEISQRDVAHSDGCGGTPDSDPSVTISIGPTLSEIEPDMVETDIEVEFSLMSTLPTDTKKVFNNPEVVDNDINSPSGNSDKMFTLQESLTSLEKREKLERSLRLYSYDSEAENCRNSEKELNKLRERELAAEGLKLLLYGENSKSSEDISEQKEKIMAELDNLKLSFSTRLSTPESENSKLLRHSLTQFDDFSPDSQPQDLSEALTLKSTGSNGESPLSNGFETDPEVKAFLQELDKKIKEDRSKTGSIDNISVFTDSKESLTFSDTILSNKLSEAVLDVNSNIKMNSILKSSMDSILTEDSNRRCSSDPGDSDNLMESFEWEHSFTFSMYKETGSKIPDLSPDDVTAGDTLDSSFSPNFELDEALTYSLSYPLEKAKSRSLSSESFIWSEGSITSDRRLDSTGKSVEELLSELDISTDLLSKSALKRPETLVPSLDQKTVESLSRSEGNSSDYKVSYNRDINTWTAFTMVHIGGSDSNLSRSSAVSDVASHTSNKSTNHLQSSASQDAVSNTAPKVETVS</sequence>
<dbReference type="EMBL" id="JAIZAY010000014">
    <property type="protein sequence ID" value="KAJ8029757.1"/>
    <property type="molecule type" value="Genomic_DNA"/>
</dbReference>